<accession>A0ABR1JYR7</accession>
<dbReference type="PRINTS" id="PR00469">
    <property type="entry name" value="PNDRDTASEII"/>
</dbReference>
<dbReference type="PANTHER" id="PTHR43539:SF68">
    <property type="entry name" value="FLAVIN-BINDING MONOOXYGENASE-LIKE PROTEIN (AFU_ORTHOLOGUE AFUA_4G09220)"/>
    <property type="match status" value="1"/>
</dbReference>
<protein>
    <recommendedName>
        <fullName evidence="6">FAD/NAD(P)-binding domain-containing protein</fullName>
    </recommendedName>
</protein>
<evidence type="ECO:0000313" key="4">
    <source>
        <dbReference type="EMBL" id="KAK7469330.1"/>
    </source>
</evidence>
<evidence type="ECO:0000256" key="2">
    <source>
        <dbReference type="ARBA" id="ARBA00022827"/>
    </source>
</evidence>
<name>A0ABR1JYR7_9AGAR</name>
<reference evidence="4 5" key="1">
    <citation type="submission" date="2024-01" db="EMBL/GenBank/DDBJ databases">
        <title>A draft genome for the cacao thread blight pathogen Marasmiellus scandens.</title>
        <authorList>
            <person name="Baruah I.K."/>
            <person name="Leung J."/>
            <person name="Bukari Y."/>
            <person name="Amoako-Attah I."/>
            <person name="Meinhardt L.W."/>
            <person name="Bailey B.A."/>
            <person name="Cohen S.P."/>
        </authorList>
    </citation>
    <scope>NUCLEOTIDE SEQUENCE [LARGE SCALE GENOMIC DNA]</scope>
    <source>
        <strain evidence="4 5">GH-19</strain>
    </source>
</reference>
<keyword evidence="2" id="KW-0274">FAD</keyword>
<dbReference type="InterPro" id="IPR050982">
    <property type="entry name" value="Auxin_biosynth/cation_transpt"/>
</dbReference>
<evidence type="ECO:0000256" key="1">
    <source>
        <dbReference type="ARBA" id="ARBA00022630"/>
    </source>
</evidence>
<keyword evidence="5" id="KW-1185">Reference proteome</keyword>
<dbReference type="InterPro" id="IPR036188">
    <property type="entry name" value="FAD/NAD-bd_sf"/>
</dbReference>
<dbReference type="Pfam" id="PF00743">
    <property type="entry name" value="FMO-like"/>
    <property type="match status" value="1"/>
</dbReference>
<evidence type="ECO:0008006" key="6">
    <source>
        <dbReference type="Google" id="ProtNLM"/>
    </source>
</evidence>
<dbReference type="SUPFAM" id="SSF51905">
    <property type="entry name" value="FAD/NAD(P)-binding domain"/>
    <property type="match status" value="1"/>
</dbReference>
<organism evidence="4 5">
    <name type="scientific">Marasmiellus scandens</name>
    <dbReference type="NCBI Taxonomy" id="2682957"/>
    <lineage>
        <taxon>Eukaryota</taxon>
        <taxon>Fungi</taxon>
        <taxon>Dikarya</taxon>
        <taxon>Basidiomycota</taxon>
        <taxon>Agaricomycotina</taxon>
        <taxon>Agaricomycetes</taxon>
        <taxon>Agaricomycetidae</taxon>
        <taxon>Agaricales</taxon>
        <taxon>Marasmiineae</taxon>
        <taxon>Omphalotaceae</taxon>
        <taxon>Marasmiellus</taxon>
    </lineage>
</organism>
<evidence type="ECO:0000256" key="3">
    <source>
        <dbReference type="ARBA" id="ARBA00023002"/>
    </source>
</evidence>
<sequence length="663" mass="73153">MPAPTKPTPVPSKVSTPVPKILSLPAVIANKWLASFRDSLSTANIANDVQSLFHPDGWFRDSLIFTWNSRSLNGYDAISSYLSADPWKCQEISNIQLDDQPGLEPKYESVTASQSGIRAAFKFDTPIGNGRGYFTLLPVISAFTSLNGHGLNGHGHVDHEPDSATNSEPVPEIYGREWKAFTVYTMLDSFKGQEETGPEKGVYGGHTLAWSDVRENRKKKVEENPHVLVVGGGQCGLMVAARFKQLRIPTLVLEKNDRIGDQWRSRYPTLTLHTMRSHHSMLYQPYPSNWPLYTPRDKVADWLESYAVCQDLVIWKSSQLIPTPRYDPSSKRWTVIVDRSGTLVTLHPFHIVLATGTLGGPKIPPAPGLDVFRGQILHSSVFPGASSKAFVDKRVVVIGSGNSAADVCQDLAMHGTPEVTMVQRSPTVVASAELVNRLLSMAWPDGVPTDLSDFKADAMPQKVIHQLHEDFTRKWWNEGLDRELLECLQQKGFMINMRALVPMVTARFGGYWLDVGCAEMVGSGKVKLKAVPGIEVAKLTENTVHFTDGSSLEADVVVFATGYENMQDVLKKTFGEETLTRAGPVWGLDEEGEIRNGYRPSGQPGLWYAPGDFQNARVGTRQLGLLIQAIELGYLDQRSKLNGVNGHRCNGKNGHVNGLIPSV</sequence>
<dbReference type="PANTHER" id="PTHR43539">
    <property type="entry name" value="FLAVIN-BINDING MONOOXYGENASE-LIKE PROTEIN (AFU_ORTHOLOGUE AFUA_4G09220)"/>
    <property type="match status" value="1"/>
</dbReference>
<dbReference type="Proteomes" id="UP001498398">
    <property type="component" value="Unassembled WGS sequence"/>
</dbReference>
<comment type="caution">
    <text evidence="4">The sequence shown here is derived from an EMBL/GenBank/DDBJ whole genome shotgun (WGS) entry which is preliminary data.</text>
</comment>
<keyword evidence="1" id="KW-0285">Flavoprotein</keyword>
<gene>
    <name evidence="4" type="ORF">VKT23_003811</name>
</gene>
<dbReference type="EMBL" id="JBANRG010000003">
    <property type="protein sequence ID" value="KAK7469330.1"/>
    <property type="molecule type" value="Genomic_DNA"/>
</dbReference>
<proteinExistence type="predicted"/>
<evidence type="ECO:0000313" key="5">
    <source>
        <dbReference type="Proteomes" id="UP001498398"/>
    </source>
</evidence>
<dbReference type="InterPro" id="IPR020946">
    <property type="entry name" value="Flavin_mOase-like"/>
</dbReference>
<dbReference type="Gene3D" id="3.50.50.60">
    <property type="entry name" value="FAD/NAD(P)-binding domain"/>
    <property type="match status" value="1"/>
</dbReference>
<keyword evidence="3" id="KW-0560">Oxidoreductase</keyword>